<dbReference type="EMBL" id="NWUF01000007">
    <property type="protein sequence ID" value="PCE42665.1"/>
    <property type="molecule type" value="Genomic_DNA"/>
</dbReference>
<reference evidence="1 2" key="1">
    <citation type="submission" date="2017-09" db="EMBL/GenBank/DDBJ databases">
        <title>The Catabolism of 3,6-Dichlorosalicylic acid is Initiated by the Cytochrome P450 Monooxygenase DsmABC in Rhizorhabdus dicambivorans Ndbn-20.</title>
        <authorList>
            <person name="Na L."/>
        </authorList>
    </citation>
    <scope>NUCLEOTIDE SEQUENCE [LARGE SCALE GENOMIC DNA]</scope>
    <source>
        <strain evidence="1 2">Ndbn-20m</strain>
    </source>
</reference>
<organism evidence="1 2">
    <name type="scientific">Rhizorhabdus dicambivorans</name>
    <dbReference type="NCBI Taxonomy" id="1850238"/>
    <lineage>
        <taxon>Bacteria</taxon>
        <taxon>Pseudomonadati</taxon>
        <taxon>Pseudomonadota</taxon>
        <taxon>Alphaproteobacteria</taxon>
        <taxon>Sphingomonadales</taxon>
        <taxon>Sphingomonadaceae</taxon>
        <taxon>Rhizorhabdus</taxon>
    </lineage>
</organism>
<comment type="caution">
    <text evidence="1">The sequence shown here is derived from an EMBL/GenBank/DDBJ whole genome shotgun (WGS) entry which is preliminary data.</text>
</comment>
<gene>
    <name evidence="1" type="ORF">COO09_09700</name>
</gene>
<accession>A0A2A4FWV7</accession>
<dbReference type="RefSeq" id="WP_066960983.1">
    <property type="nucleotide sequence ID" value="NZ_CP023449.1"/>
</dbReference>
<keyword evidence="2" id="KW-1185">Reference proteome</keyword>
<dbReference type="SUPFAM" id="SSF56935">
    <property type="entry name" value="Porins"/>
    <property type="match status" value="1"/>
</dbReference>
<dbReference type="OrthoDB" id="7416805at2"/>
<dbReference type="Proteomes" id="UP000218934">
    <property type="component" value="Unassembled WGS sequence"/>
</dbReference>
<sequence>MSSARSRIIVGLFAGGAACGAAHADRPQYGAFLNIQQIAEAQLHGPGADDVTYTEVSGNLFAQISNRRIVATGTYRLGYRIPEIGDADKSVTQDGVMRLQANVIDEWLTVDAGAIITRSRVDPSGSAPATNVGNPKNLTQTYSTFFQPSLFHRIGDLGVQASYRYAYTQNEIGQTDTGSFGPPTDRFDSSVSQQASLALAMQSGDLPFDWKLSGQYQHENTTNLAQHLRAASVTGEIKLPIASSRVALVASGGYERTRTTQRKALVDPITGFPVLGKGGKFVVDPASPRVLTYEMDGLIGDAGIIWRPSRRTRVEARAGYRYGGLSMTGLIELQPSARSGLTFILTDQVQTFGSGVSGGLAGSTPDLDLGQSNDPSSSYQECLFGKQAGNGKCIGGALGNASARSYRERAANLIFTRRMRTWTFGGSLGYSRRTYFDDPTSPVSLAGVVDQSFFGNLSIGQRLTRTSSASFSFSGNYFMNGQVGASDVMSGSFSTNYIRSFGRGIQMQATVAVDGTKQENATADVSGRAQLGLQYKF</sequence>
<proteinExistence type="predicted"/>
<dbReference type="PROSITE" id="PS51257">
    <property type="entry name" value="PROKAR_LIPOPROTEIN"/>
    <property type="match status" value="1"/>
</dbReference>
<evidence type="ECO:0008006" key="3">
    <source>
        <dbReference type="Google" id="ProtNLM"/>
    </source>
</evidence>
<name>A0A2A4FWV7_9SPHN</name>
<evidence type="ECO:0000313" key="2">
    <source>
        <dbReference type="Proteomes" id="UP000218934"/>
    </source>
</evidence>
<dbReference type="AlphaFoldDB" id="A0A2A4FWV7"/>
<dbReference type="KEGG" id="rdi:CMV14_06375"/>
<protein>
    <recommendedName>
        <fullName evidence="3">Preprotein translocase subunit YajC</fullName>
    </recommendedName>
</protein>
<evidence type="ECO:0000313" key="1">
    <source>
        <dbReference type="EMBL" id="PCE42665.1"/>
    </source>
</evidence>